<reference evidence="2 3" key="1">
    <citation type="submission" date="2020-12" db="EMBL/GenBank/DDBJ databases">
        <title>Whole genome sequences of gut porcine anaerobes.</title>
        <authorList>
            <person name="Kubasova T."/>
            <person name="Jahodarova E."/>
            <person name="Rychlik I."/>
        </authorList>
    </citation>
    <scope>NUCLEOTIDE SEQUENCE [LARGE SCALE GENOMIC DNA]</scope>
    <source>
        <strain evidence="2 3">An867</strain>
    </source>
</reference>
<evidence type="ECO:0000256" key="1">
    <source>
        <dbReference type="SAM" id="Phobius"/>
    </source>
</evidence>
<dbReference type="Pfam" id="PF14270">
    <property type="entry name" value="DUF4358"/>
    <property type="match status" value="1"/>
</dbReference>
<dbReference type="EMBL" id="JAFBIT010000001">
    <property type="protein sequence ID" value="MCF2651728.1"/>
    <property type="molecule type" value="Genomic_DNA"/>
</dbReference>
<keyword evidence="1" id="KW-0472">Membrane</keyword>
<keyword evidence="3" id="KW-1185">Reference proteome</keyword>
<organism evidence="2 3">
    <name type="scientific">Anaeromassilibacillus senegalensis</name>
    <dbReference type="NCBI Taxonomy" id="1673717"/>
    <lineage>
        <taxon>Bacteria</taxon>
        <taxon>Bacillati</taxon>
        <taxon>Bacillota</taxon>
        <taxon>Clostridia</taxon>
        <taxon>Eubacteriales</taxon>
        <taxon>Acutalibacteraceae</taxon>
        <taxon>Anaeromassilibacillus</taxon>
    </lineage>
</organism>
<dbReference type="InterPro" id="IPR025648">
    <property type="entry name" value="DUF4358"/>
</dbReference>
<name>A0ABS9CM97_9FIRM</name>
<sequence>MKRISDYWIPCVMGVLVILLIAFLVLLQSDGKISDTSIEDVSAAATDSLDMSAMQAADSNMIKRLYGLNPSEYEGIVLYYPVTNMDAQELLIVRMKDTSQQDTVAAAIESRLTAQKNSFEGYGVEQFELLSNSITEISGNYAFFIVHPDAKTVLANIRKVL</sequence>
<evidence type="ECO:0000313" key="3">
    <source>
        <dbReference type="Proteomes" id="UP001299220"/>
    </source>
</evidence>
<evidence type="ECO:0000313" key="2">
    <source>
        <dbReference type="EMBL" id="MCF2651728.1"/>
    </source>
</evidence>
<dbReference type="RefSeq" id="WP_235322733.1">
    <property type="nucleotide sequence ID" value="NZ_JAFBIT010000001.1"/>
</dbReference>
<feature type="transmembrane region" description="Helical" evidence="1">
    <location>
        <begin position="7"/>
        <end position="27"/>
    </location>
</feature>
<keyword evidence="1" id="KW-0812">Transmembrane</keyword>
<dbReference type="Proteomes" id="UP001299220">
    <property type="component" value="Unassembled WGS sequence"/>
</dbReference>
<proteinExistence type="predicted"/>
<gene>
    <name evidence="2" type="ORF">JQM67_03860</name>
</gene>
<accession>A0ABS9CM97</accession>
<comment type="caution">
    <text evidence="2">The sequence shown here is derived from an EMBL/GenBank/DDBJ whole genome shotgun (WGS) entry which is preliminary data.</text>
</comment>
<keyword evidence="1" id="KW-1133">Transmembrane helix</keyword>
<protein>
    <submittedName>
        <fullName evidence="2">DUF4358 domain-containing protein</fullName>
    </submittedName>
</protein>